<reference evidence="1 2" key="1">
    <citation type="submission" date="2019-02" db="EMBL/GenBank/DDBJ databases">
        <title>Deep-cultivation of Planctomycetes and their phenomic and genomic characterization uncovers novel biology.</title>
        <authorList>
            <person name="Wiegand S."/>
            <person name="Jogler M."/>
            <person name="Boedeker C."/>
            <person name="Pinto D."/>
            <person name="Vollmers J."/>
            <person name="Rivas-Marin E."/>
            <person name="Kohn T."/>
            <person name="Peeters S.H."/>
            <person name="Heuer A."/>
            <person name="Rast P."/>
            <person name="Oberbeckmann S."/>
            <person name="Bunk B."/>
            <person name="Jeske O."/>
            <person name="Meyerdierks A."/>
            <person name="Storesund J.E."/>
            <person name="Kallscheuer N."/>
            <person name="Luecker S."/>
            <person name="Lage O.M."/>
            <person name="Pohl T."/>
            <person name="Merkel B.J."/>
            <person name="Hornburger P."/>
            <person name="Mueller R.-W."/>
            <person name="Bruemmer F."/>
            <person name="Labrenz M."/>
            <person name="Spormann A.M."/>
            <person name="Op Den Camp H."/>
            <person name="Overmann J."/>
            <person name="Amann R."/>
            <person name="Jetten M.S.M."/>
            <person name="Mascher T."/>
            <person name="Medema M.H."/>
            <person name="Devos D.P."/>
            <person name="Kaster A.-K."/>
            <person name="Ovreas L."/>
            <person name="Rohde M."/>
            <person name="Galperin M.Y."/>
            <person name="Jogler C."/>
        </authorList>
    </citation>
    <scope>NUCLEOTIDE SEQUENCE [LARGE SCALE GENOMIC DNA]</scope>
    <source>
        <strain evidence="1 2">Pla100</strain>
    </source>
</reference>
<sequence>MAIPKQQRISTRLEKVCLRLYHNGYGELTCVPICFLPNVASSTFSYFRQAPTDEIPILHDFQISGVIPDNRLQITKRPRQVLLEA</sequence>
<dbReference type="AlphaFoldDB" id="A0A5C6AUP3"/>
<proteinExistence type="predicted"/>
<evidence type="ECO:0000313" key="1">
    <source>
        <dbReference type="EMBL" id="TWU03733.1"/>
    </source>
</evidence>
<organism evidence="1 2">
    <name type="scientific">Neorhodopirellula pilleata</name>
    <dbReference type="NCBI Taxonomy" id="2714738"/>
    <lineage>
        <taxon>Bacteria</taxon>
        <taxon>Pseudomonadati</taxon>
        <taxon>Planctomycetota</taxon>
        <taxon>Planctomycetia</taxon>
        <taxon>Pirellulales</taxon>
        <taxon>Pirellulaceae</taxon>
        <taxon>Neorhodopirellula</taxon>
    </lineage>
</organism>
<name>A0A5C6AUP3_9BACT</name>
<accession>A0A5C6AUP3</accession>
<comment type="caution">
    <text evidence="1">The sequence shown here is derived from an EMBL/GenBank/DDBJ whole genome shotgun (WGS) entry which is preliminary data.</text>
</comment>
<dbReference type="EMBL" id="SJPM01000001">
    <property type="protein sequence ID" value="TWU03733.1"/>
    <property type="molecule type" value="Genomic_DNA"/>
</dbReference>
<protein>
    <submittedName>
        <fullName evidence="1">Uncharacterized protein</fullName>
    </submittedName>
</protein>
<gene>
    <name evidence="1" type="ORF">Pla100_06630</name>
</gene>
<keyword evidence="2" id="KW-1185">Reference proteome</keyword>
<evidence type="ECO:0000313" key="2">
    <source>
        <dbReference type="Proteomes" id="UP000316213"/>
    </source>
</evidence>
<dbReference type="Proteomes" id="UP000316213">
    <property type="component" value="Unassembled WGS sequence"/>
</dbReference>